<feature type="compositionally biased region" description="Pro residues" evidence="1">
    <location>
        <begin position="1028"/>
        <end position="1038"/>
    </location>
</feature>
<feature type="region of interest" description="Disordered" evidence="1">
    <location>
        <begin position="405"/>
        <end position="429"/>
    </location>
</feature>
<feature type="region of interest" description="Disordered" evidence="1">
    <location>
        <begin position="1247"/>
        <end position="1284"/>
    </location>
</feature>
<feature type="compositionally biased region" description="Basic and acidic residues" evidence="1">
    <location>
        <begin position="853"/>
        <end position="869"/>
    </location>
</feature>
<proteinExistence type="predicted"/>
<feature type="region of interest" description="Disordered" evidence="1">
    <location>
        <begin position="758"/>
        <end position="778"/>
    </location>
</feature>
<evidence type="ECO:0000313" key="3">
    <source>
        <dbReference type="Proteomes" id="UP000297595"/>
    </source>
</evidence>
<feature type="compositionally biased region" description="Low complexity" evidence="1">
    <location>
        <begin position="606"/>
        <end position="629"/>
    </location>
</feature>
<feature type="region of interest" description="Disordered" evidence="1">
    <location>
        <begin position="811"/>
        <end position="833"/>
    </location>
</feature>
<feature type="region of interest" description="Disordered" evidence="1">
    <location>
        <begin position="924"/>
        <end position="998"/>
    </location>
</feature>
<feature type="region of interest" description="Disordered" evidence="1">
    <location>
        <begin position="1105"/>
        <end position="1128"/>
    </location>
</feature>
<dbReference type="Proteomes" id="UP000297595">
    <property type="component" value="Unassembled WGS sequence"/>
</dbReference>
<feature type="region of interest" description="Disordered" evidence="1">
    <location>
        <begin position="1164"/>
        <end position="1183"/>
    </location>
</feature>
<feature type="region of interest" description="Disordered" evidence="1">
    <location>
        <begin position="547"/>
        <end position="566"/>
    </location>
</feature>
<feature type="region of interest" description="Disordered" evidence="1">
    <location>
        <begin position="1024"/>
        <end position="1045"/>
    </location>
</feature>
<feature type="compositionally biased region" description="Low complexity" evidence="1">
    <location>
        <begin position="547"/>
        <end position="559"/>
    </location>
</feature>
<feature type="region of interest" description="Disordered" evidence="1">
    <location>
        <begin position="269"/>
        <end position="344"/>
    </location>
</feature>
<feature type="compositionally biased region" description="Polar residues" evidence="1">
    <location>
        <begin position="146"/>
        <end position="157"/>
    </location>
</feature>
<gene>
    <name evidence="2" type="ORF">EYR41_010949</name>
</gene>
<name>A0A8H2HDN2_ORBOL</name>
<dbReference type="EMBL" id="SOZJ01000008">
    <property type="protein sequence ID" value="TGJ62999.1"/>
    <property type="molecule type" value="Genomic_DNA"/>
</dbReference>
<feature type="compositionally biased region" description="Basic and acidic residues" evidence="1">
    <location>
        <begin position="970"/>
        <end position="987"/>
    </location>
</feature>
<comment type="caution">
    <text evidence="2">The sequence shown here is derived from an EMBL/GenBank/DDBJ whole genome shotgun (WGS) entry which is preliminary data.</text>
</comment>
<feature type="region of interest" description="Disordered" evidence="1">
    <location>
        <begin position="129"/>
        <end position="165"/>
    </location>
</feature>
<evidence type="ECO:0000256" key="1">
    <source>
        <dbReference type="SAM" id="MobiDB-lite"/>
    </source>
</evidence>
<sequence>MHAFFSCFSRFHTESIHFYAPHPSPRPHATIAYQALRPDIKMAFAKSIATMPMFTRSRSRGDRDRDPTSKKWLSGISVGNWSLGLSFEDEEEELVNTSNAVMIDRSEPAISWKAQVLLAKSKFEAGDNLVTSKEEEEEEKEERGNSDNGNLVSSLSKDSSRPEVTVKDFEVKEPISSKSTVSDCLLARNSGEASELLSDGLQSAISTAANTGAAENGQADLMTDHQDREFSINGIDSPAKFSDRCVAVAGGRPGGSKGPLKAGITAKASQGFEGGSPRSPIGMPLNTPTQLSYTRNKDKAGSEGDEGDETMSFFNSHTTTGQSDPKKGSPVQKKHGGGGGDSATHAAVFSSSKCKTDNGSSFSKDIGTSTCTWSLAAVDCGSSISSSRTGLDVCMNDTASTSPLGERINWSASGNDSDGTDKNTRTPSPCFSQSDLVSSYSKSGKISTSSFLEDAEENSEEVGNNFKKNNIKKDNCRRIRIFPSATDTTTSTIATTIPAPTASWKTFPPITASHTDNNGSLPVNNSQVVNVGGSRGVGITRLHYNYSSPYQQSPKSSKSGLTQSPGQTQAVDLIRNTEQDTLGASPTSPNPQPQPRHQNHHHHHQQLQLQSQSSSGSLSSVTPSTPTPTYTKRNPPFLSTVLTTPSATPFPAIPTSPTGHGASHKVGSVLLLDSTSPALSTAASPIEICATARESLQPQVQVPVPKEYHPQGPTSVSGPVSLQSASEGVNEVVRPVTASSSSTSLSAGSLGSFNTHLSPITPTTQSGNLSSSSISTSTSPGIFTMAARSAAAQKSLKRSGAARDQYAPFASKHTSYASPPPLMDTAPSSSNSSQEFQIQNDIHTLQTAARQREQAEVGHRGRGRARADSGSRMQGSYVKGHGKSGSGGNEILENVFGIYPEKKSMGTGVSVADVVASKLFKWGSKKEAPSTIPTPSREKVTLQRSQRHPHHPSMFVGGVPQQVARPPSSHQDRDQDYHPSQRDDMLHSRASNLDQAKLDELMTRQKLLEDRINQLKMERDQLMEANNQPPPQPQPLPLKPHHEAAQPPRHISYVPTTVQPLRIPSNPPARVPDLRHSHSMSSAVHARQMAEPLDLPIQFPLPPQQPQSQYLQPLNSTSPGRGRSARAFPSSKHIQPLKTTPMAIPSAIRQDPAATSIHYASRPLPQPPIDATPPPEYEPPEQSYGRQYRDMKVKIASPNSGMVITQEVILEEPIPNPDDEKYPGSPRDDIDAEDILGWFETLKFASTGPRGRGPMAPLPRPEAGEIKITPRGGEKSPAPESATTGYFDVKLPIHTQKQHATFDVGGTRKDWNTGRKKRSEPKLRDYREDMRLAAV</sequence>
<organism evidence="2 3">
    <name type="scientific">Orbilia oligospora</name>
    <name type="common">Nematode-trapping fungus</name>
    <name type="synonym">Arthrobotrys oligospora</name>
    <dbReference type="NCBI Taxonomy" id="2813651"/>
    <lineage>
        <taxon>Eukaryota</taxon>
        <taxon>Fungi</taxon>
        <taxon>Dikarya</taxon>
        <taxon>Ascomycota</taxon>
        <taxon>Pezizomycotina</taxon>
        <taxon>Orbiliomycetes</taxon>
        <taxon>Orbiliales</taxon>
        <taxon>Orbiliaceae</taxon>
        <taxon>Orbilia</taxon>
    </lineage>
</organism>
<feature type="compositionally biased region" description="Low complexity" evidence="1">
    <location>
        <begin position="763"/>
        <end position="778"/>
    </location>
</feature>
<evidence type="ECO:0000313" key="2">
    <source>
        <dbReference type="EMBL" id="TGJ62999.1"/>
    </source>
</evidence>
<feature type="compositionally biased region" description="Polar residues" evidence="1">
    <location>
        <begin position="312"/>
        <end position="323"/>
    </location>
</feature>
<feature type="region of interest" description="Disordered" evidence="1">
    <location>
        <begin position="580"/>
        <end position="643"/>
    </location>
</feature>
<reference evidence="2 3" key="1">
    <citation type="submission" date="2019-03" db="EMBL/GenBank/DDBJ databases">
        <title>Nematode-trapping fungi genome.</title>
        <authorList>
            <person name="Vidal-Diez De Ulzurrun G."/>
        </authorList>
    </citation>
    <scope>NUCLEOTIDE SEQUENCE [LARGE SCALE GENOMIC DNA]</scope>
    <source>
        <strain evidence="2 3">TWF154</strain>
    </source>
</reference>
<protein>
    <submittedName>
        <fullName evidence="2">Uncharacterized protein</fullName>
    </submittedName>
</protein>
<feature type="region of interest" description="Disordered" evidence="1">
    <location>
        <begin position="1304"/>
        <end position="1335"/>
    </location>
</feature>
<feature type="region of interest" description="Disordered" evidence="1">
    <location>
        <begin position="853"/>
        <end position="888"/>
    </location>
</feature>
<feature type="compositionally biased region" description="Basic and acidic residues" evidence="1">
    <location>
        <begin position="1320"/>
        <end position="1335"/>
    </location>
</feature>
<accession>A0A8H2HDN2</accession>
<feature type="compositionally biased region" description="Pro residues" evidence="1">
    <location>
        <begin position="1164"/>
        <end position="1177"/>
    </location>
</feature>